<feature type="transmembrane region" description="Helical" evidence="7">
    <location>
        <begin position="12"/>
        <end position="31"/>
    </location>
</feature>
<evidence type="ECO:0000313" key="10">
    <source>
        <dbReference type="Proteomes" id="UP000254253"/>
    </source>
</evidence>
<evidence type="ECO:0000259" key="8">
    <source>
        <dbReference type="PROSITE" id="PS51202"/>
    </source>
</evidence>
<dbReference type="SUPFAM" id="SSF116726">
    <property type="entry name" value="TrkA C-terminal domain-like"/>
    <property type="match status" value="2"/>
</dbReference>
<feature type="transmembrane region" description="Helical" evidence="7">
    <location>
        <begin position="148"/>
        <end position="171"/>
    </location>
</feature>
<feature type="transmembrane region" description="Helical" evidence="7">
    <location>
        <begin position="479"/>
        <end position="502"/>
    </location>
</feature>
<evidence type="ECO:0000256" key="1">
    <source>
        <dbReference type="ARBA" id="ARBA00004141"/>
    </source>
</evidence>
<evidence type="ECO:0000256" key="5">
    <source>
        <dbReference type="ARBA" id="ARBA00022989"/>
    </source>
</evidence>
<dbReference type="RefSeq" id="WP_115590868.1">
    <property type="nucleotide sequence ID" value="NZ_UFRN01000002.1"/>
</dbReference>
<protein>
    <submittedName>
        <fullName evidence="9">Di- and tricarboxylate transporter</fullName>
    </submittedName>
</protein>
<dbReference type="EMBL" id="UFRN01000002">
    <property type="protein sequence ID" value="SUT95142.1"/>
    <property type="molecule type" value="Genomic_DNA"/>
</dbReference>
<dbReference type="InterPro" id="IPR036721">
    <property type="entry name" value="RCK_C_sf"/>
</dbReference>
<dbReference type="PROSITE" id="PS51202">
    <property type="entry name" value="RCK_C"/>
    <property type="match status" value="1"/>
</dbReference>
<dbReference type="PANTHER" id="PTHR43652">
    <property type="entry name" value="BASIC AMINO ACID ANTIPORTER YFCC-RELATED"/>
    <property type="match status" value="1"/>
</dbReference>
<dbReference type="InterPro" id="IPR031312">
    <property type="entry name" value="Na/sul_symport_CS"/>
</dbReference>
<evidence type="ECO:0000256" key="7">
    <source>
        <dbReference type="SAM" id="Phobius"/>
    </source>
</evidence>
<feature type="transmembrane region" description="Helical" evidence="7">
    <location>
        <begin position="38"/>
        <end position="56"/>
    </location>
</feature>
<evidence type="ECO:0000256" key="3">
    <source>
        <dbReference type="ARBA" id="ARBA00022692"/>
    </source>
</evidence>
<feature type="transmembrane region" description="Helical" evidence="7">
    <location>
        <begin position="68"/>
        <end position="86"/>
    </location>
</feature>
<proteinExistence type="predicted"/>
<feature type="transmembrane region" description="Helical" evidence="7">
    <location>
        <begin position="106"/>
        <end position="136"/>
    </location>
</feature>
<feature type="transmembrane region" description="Helical" evidence="7">
    <location>
        <begin position="559"/>
        <end position="579"/>
    </location>
</feature>
<feature type="transmembrane region" description="Helical" evidence="7">
    <location>
        <begin position="429"/>
        <end position="459"/>
    </location>
</feature>
<evidence type="ECO:0000256" key="2">
    <source>
        <dbReference type="ARBA" id="ARBA00022448"/>
    </source>
</evidence>
<dbReference type="InterPro" id="IPR051679">
    <property type="entry name" value="DASS-Related_Transporters"/>
</dbReference>
<dbReference type="Proteomes" id="UP000254253">
    <property type="component" value="Unassembled WGS sequence"/>
</dbReference>
<feature type="transmembrane region" description="Helical" evidence="7">
    <location>
        <begin position="599"/>
        <end position="619"/>
    </location>
</feature>
<dbReference type="PANTHER" id="PTHR43652:SF1">
    <property type="entry name" value="RESPONSE REGULATOR"/>
    <property type="match status" value="1"/>
</dbReference>
<dbReference type="GO" id="GO:0005886">
    <property type="term" value="C:plasma membrane"/>
    <property type="evidence" value="ECO:0007669"/>
    <property type="project" value="TreeGrafter"/>
</dbReference>
<keyword evidence="10" id="KW-1185">Reference proteome</keyword>
<dbReference type="InterPro" id="IPR006037">
    <property type="entry name" value="RCK_C"/>
</dbReference>
<keyword evidence="5 7" id="KW-1133">Transmembrane helix</keyword>
<keyword evidence="4" id="KW-0677">Repeat</keyword>
<accession>A0A380U3T2</accession>
<evidence type="ECO:0000256" key="4">
    <source>
        <dbReference type="ARBA" id="ARBA00022737"/>
    </source>
</evidence>
<dbReference type="GO" id="GO:0006813">
    <property type="term" value="P:potassium ion transport"/>
    <property type="evidence" value="ECO:0007669"/>
    <property type="project" value="InterPro"/>
</dbReference>
<feature type="domain" description="RCK C-terminal" evidence="8">
    <location>
        <begin position="323"/>
        <end position="407"/>
    </location>
</feature>
<organism evidence="9 10">
    <name type="scientific">Actinobacillus lignieresii</name>
    <dbReference type="NCBI Taxonomy" id="720"/>
    <lineage>
        <taxon>Bacteria</taxon>
        <taxon>Pseudomonadati</taxon>
        <taxon>Pseudomonadota</taxon>
        <taxon>Gammaproteobacteria</taxon>
        <taxon>Pasteurellales</taxon>
        <taxon>Pasteurellaceae</taxon>
        <taxon>Actinobacillus</taxon>
    </lineage>
</organism>
<dbReference type="Pfam" id="PF03600">
    <property type="entry name" value="CitMHS"/>
    <property type="match status" value="1"/>
</dbReference>
<dbReference type="InterPro" id="IPR004680">
    <property type="entry name" value="Cit_transptr-like_dom"/>
</dbReference>
<dbReference type="PROSITE" id="PS01271">
    <property type="entry name" value="NA_SULFATE"/>
    <property type="match status" value="1"/>
</dbReference>
<keyword evidence="6 7" id="KW-0472">Membrane</keyword>
<evidence type="ECO:0000313" key="9">
    <source>
        <dbReference type="EMBL" id="SUT95142.1"/>
    </source>
</evidence>
<keyword evidence="2" id="KW-0813">Transport</keyword>
<evidence type="ECO:0000256" key="6">
    <source>
        <dbReference type="ARBA" id="ARBA00023136"/>
    </source>
</evidence>
<comment type="subcellular location">
    <subcellularLocation>
        <location evidence="1">Membrane</location>
        <topology evidence="1">Multi-pass membrane protein</topology>
    </subcellularLocation>
</comment>
<sequence length="621" mass="68189">MQTLLNYLPSFLQHPLFWVLAILIVAVVLFIQNKLRMDIIALLVMLAFSISGILTTQEIFAGLSDPNIVLLALLYVVGEALARTGVAYQISDWLMRAAGSSETKVLVLMMLSIGLLGAFMSSTGIVAIFIPVALAICAEMNISPRRMMMPLSIAGLISGMMTLIATAPNLVTHSELIKAGYQGFGFFSFTPIGMTVLVLGILYMLVARRWLDNGDIPTLAKDDNSMSHLIEQYQLHGRAKMVILQEGSPFIGKTMDELKLRSLYRMNVIAIQRYKNFRSQIMAAFGNDQLQEKDILLMDIGIDEDIFAMLCEECHLQPVELKGEYFSTHSKSVGMAEFVVMPETESIDKKVQELNFRPTYGLSVVGIKRENRILQDNLLKEPVKAGDVLLVMGVWQKIVALEKYNKDLFLLGMPKEGKQIAPSTSQAPYALFSVLLMVVLMISGIVPNVIAALICCLLLGKFRCIDMKSAYDSIHFPTLLLIVGMMPFSTAMQKTGGVALMVEEFIRLTGGSETSYIFILIGLFALTAVVGLFISNTATAILMAPIAIEVARQLGYSPVALVMVITIASSAAFMTPISSPVNTMVIAPAGYRFIDFVKVGVPFTILVMFATVLIVPLLFPL</sequence>
<dbReference type="Pfam" id="PF02080">
    <property type="entry name" value="TrkA_C"/>
    <property type="match status" value="2"/>
</dbReference>
<reference evidence="9 10" key="1">
    <citation type="submission" date="2018-06" db="EMBL/GenBank/DDBJ databases">
        <authorList>
            <consortium name="Pathogen Informatics"/>
            <person name="Doyle S."/>
        </authorList>
    </citation>
    <scope>NUCLEOTIDE SEQUENCE [LARGE SCALE GENOMIC DNA]</scope>
    <source>
        <strain evidence="9 10">NCTC4191</strain>
    </source>
</reference>
<gene>
    <name evidence="9" type="primary">sdcS_4</name>
    <name evidence="9" type="ORF">NCTC4191_01805</name>
</gene>
<dbReference type="GO" id="GO:0008324">
    <property type="term" value="F:monoatomic cation transmembrane transporter activity"/>
    <property type="evidence" value="ECO:0007669"/>
    <property type="project" value="InterPro"/>
</dbReference>
<feature type="transmembrane region" description="Helical" evidence="7">
    <location>
        <begin position="514"/>
        <end position="547"/>
    </location>
</feature>
<name>A0A380U3T2_ACTLI</name>
<feature type="transmembrane region" description="Helical" evidence="7">
    <location>
        <begin position="183"/>
        <end position="206"/>
    </location>
</feature>
<dbReference type="Gene3D" id="3.30.70.1450">
    <property type="entry name" value="Regulator of K+ conductance, C-terminal domain"/>
    <property type="match status" value="2"/>
</dbReference>
<dbReference type="AlphaFoldDB" id="A0A380U3T2"/>
<keyword evidence="3 7" id="KW-0812">Transmembrane</keyword>